<protein>
    <submittedName>
        <fullName evidence="3">Uncharacterized protein</fullName>
    </submittedName>
</protein>
<feature type="region of interest" description="Disordered" evidence="1">
    <location>
        <begin position="200"/>
        <end position="227"/>
    </location>
</feature>
<dbReference type="AlphaFoldDB" id="A0AAD2FK78"/>
<evidence type="ECO:0000313" key="3">
    <source>
        <dbReference type="EMBL" id="CAJ1944997.1"/>
    </source>
</evidence>
<accession>A0AAD2FK78</accession>
<keyword evidence="2" id="KW-1133">Transmembrane helix</keyword>
<dbReference type="Proteomes" id="UP001295423">
    <property type="component" value="Unassembled WGS sequence"/>
</dbReference>
<feature type="compositionally biased region" description="Basic and acidic residues" evidence="1">
    <location>
        <begin position="60"/>
        <end position="92"/>
    </location>
</feature>
<organism evidence="3 4">
    <name type="scientific">Cylindrotheca closterium</name>
    <dbReference type="NCBI Taxonomy" id="2856"/>
    <lineage>
        <taxon>Eukaryota</taxon>
        <taxon>Sar</taxon>
        <taxon>Stramenopiles</taxon>
        <taxon>Ochrophyta</taxon>
        <taxon>Bacillariophyta</taxon>
        <taxon>Bacillariophyceae</taxon>
        <taxon>Bacillariophycidae</taxon>
        <taxon>Bacillariales</taxon>
        <taxon>Bacillariaceae</taxon>
        <taxon>Cylindrotheca</taxon>
    </lineage>
</organism>
<keyword evidence="2" id="KW-0812">Transmembrane</keyword>
<gene>
    <name evidence="3" type="ORF">CYCCA115_LOCUS9144</name>
</gene>
<evidence type="ECO:0000256" key="1">
    <source>
        <dbReference type="SAM" id="MobiDB-lite"/>
    </source>
</evidence>
<feature type="region of interest" description="Disordered" evidence="1">
    <location>
        <begin position="279"/>
        <end position="301"/>
    </location>
</feature>
<evidence type="ECO:0000313" key="4">
    <source>
        <dbReference type="Proteomes" id="UP001295423"/>
    </source>
</evidence>
<keyword evidence="2" id="KW-0472">Membrane</keyword>
<proteinExistence type="predicted"/>
<feature type="non-terminal residue" evidence="3">
    <location>
        <position position="415"/>
    </location>
</feature>
<feature type="non-terminal residue" evidence="3">
    <location>
        <position position="1"/>
    </location>
</feature>
<name>A0AAD2FK78_9STRA</name>
<dbReference type="EMBL" id="CAKOGP040001294">
    <property type="protein sequence ID" value="CAJ1944997.1"/>
    <property type="molecule type" value="Genomic_DNA"/>
</dbReference>
<sequence length="415" mass="45001">SRQRSPRANRSDDNRRAGLSSSRHGSHRSLRSEEDRLAKRQARAAGSDAGKPGAHTASNADERSLARQKNQADRPPKTNRSHEDRLAKDRARSARFHTSNPGAHTASNGDESRSDRRKNRANRDRDAKVRAKNSATKSSGNGAGSDGVVDEVERHVVVDPIKQRVDHTGAVELKAMAIEDVANEQLKEQQAQIEALKRQMQNMAQPNHGSDPGTEEDSDVDGTNAANEQYPKKRWKCIAGILFFLLAIGGGVAGYILGTSEKSPTEALQLQVGPTNPPTTAGGNTTAIQLPSTSPSNSPTELQIYRPPSQEDCEAIASGSTLSDQGSFTSREFVIEFDATLNSQMAEEDWVGPLKEQLQSIFLPVVAGCSTRRWLRETKSKQHRQLQLLPDFAIANGKIGDAIVTEGGCEDESAA</sequence>
<feature type="compositionally biased region" description="Polar residues" evidence="1">
    <location>
        <begin position="288"/>
        <end position="301"/>
    </location>
</feature>
<feature type="compositionally biased region" description="Polar residues" evidence="1">
    <location>
        <begin position="96"/>
        <end position="109"/>
    </location>
</feature>
<reference evidence="3" key="1">
    <citation type="submission" date="2023-08" db="EMBL/GenBank/DDBJ databases">
        <authorList>
            <person name="Audoor S."/>
            <person name="Bilcke G."/>
        </authorList>
    </citation>
    <scope>NUCLEOTIDE SEQUENCE</scope>
</reference>
<keyword evidence="4" id="KW-1185">Reference proteome</keyword>
<feature type="region of interest" description="Disordered" evidence="1">
    <location>
        <begin position="1"/>
        <end position="151"/>
    </location>
</feature>
<evidence type="ECO:0000256" key="2">
    <source>
        <dbReference type="SAM" id="Phobius"/>
    </source>
</evidence>
<comment type="caution">
    <text evidence="3">The sequence shown here is derived from an EMBL/GenBank/DDBJ whole genome shotgun (WGS) entry which is preliminary data.</text>
</comment>
<feature type="transmembrane region" description="Helical" evidence="2">
    <location>
        <begin position="237"/>
        <end position="257"/>
    </location>
</feature>